<protein>
    <submittedName>
        <fullName evidence="1">Uncharacterized protein</fullName>
    </submittedName>
</protein>
<gene>
    <name evidence="1" type="ORF">ABVK25_008914</name>
</gene>
<sequence>MTPDKGARPPGRGVAVDICCTKKTGLPIMAVAIWAYIYCDNIVRPSTLRGLILFGGLGAKRLRNARLRLAQIDVAIFIDDNSCFDEMMVRYKKLRGYMR</sequence>
<organism evidence="1 2">
    <name type="scientific">Lepraria finkii</name>
    <dbReference type="NCBI Taxonomy" id="1340010"/>
    <lineage>
        <taxon>Eukaryota</taxon>
        <taxon>Fungi</taxon>
        <taxon>Dikarya</taxon>
        <taxon>Ascomycota</taxon>
        <taxon>Pezizomycotina</taxon>
        <taxon>Lecanoromycetes</taxon>
        <taxon>OSLEUM clade</taxon>
        <taxon>Lecanoromycetidae</taxon>
        <taxon>Lecanorales</taxon>
        <taxon>Lecanorineae</taxon>
        <taxon>Stereocaulaceae</taxon>
        <taxon>Lepraria</taxon>
    </lineage>
</organism>
<name>A0ABR4B0B0_9LECA</name>
<evidence type="ECO:0000313" key="2">
    <source>
        <dbReference type="Proteomes" id="UP001590951"/>
    </source>
</evidence>
<comment type="caution">
    <text evidence="1">The sequence shown here is derived from an EMBL/GenBank/DDBJ whole genome shotgun (WGS) entry which is preliminary data.</text>
</comment>
<accession>A0ABR4B0B0</accession>
<dbReference type="EMBL" id="JBHFEH010000042">
    <property type="protein sequence ID" value="KAL2050853.1"/>
    <property type="molecule type" value="Genomic_DNA"/>
</dbReference>
<proteinExistence type="predicted"/>
<keyword evidence="2" id="KW-1185">Reference proteome</keyword>
<evidence type="ECO:0000313" key="1">
    <source>
        <dbReference type="EMBL" id="KAL2050853.1"/>
    </source>
</evidence>
<reference evidence="1 2" key="1">
    <citation type="submission" date="2024-09" db="EMBL/GenBank/DDBJ databases">
        <title>Rethinking Asexuality: The Enigmatic Case of Functional Sexual Genes in Lepraria (Stereocaulaceae).</title>
        <authorList>
            <person name="Doellman M."/>
            <person name="Sun Y."/>
            <person name="Barcenas-Pena A."/>
            <person name="Lumbsch H.T."/>
            <person name="Grewe F."/>
        </authorList>
    </citation>
    <scope>NUCLEOTIDE SEQUENCE [LARGE SCALE GENOMIC DNA]</scope>
    <source>
        <strain evidence="1 2">Grewe 0041</strain>
    </source>
</reference>
<dbReference type="Proteomes" id="UP001590951">
    <property type="component" value="Unassembled WGS sequence"/>
</dbReference>